<organism evidence="1 2">
    <name type="scientific">Halocaridina rubra</name>
    <name type="common">Hawaiian red shrimp</name>
    <dbReference type="NCBI Taxonomy" id="373956"/>
    <lineage>
        <taxon>Eukaryota</taxon>
        <taxon>Metazoa</taxon>
        <taxon>Ecdysozoa</taxon>
        <taxon>Arthropoda</taxon>
        <taxon>Crustacea</taxon>
        <taxon>Multicrustacea</taxon>
        <taxon>Malacostraca</taxon>
        <taxon>Eumalacostraca</taxon>
        <taxon>Eucarida</taxon>
        <taxon>Decapoda</taxon>
        <taxon>Pleocyemata</taxon>
        <taxon>Caridea</taxon>
        <taxon>Atyoidea</taxon>
        <taxon>Atyidae</taxon>
        <taxon>Halocaridina</taxon>
    </lineage>
</organism>
<accession>A0AAN8X4F6</accession>
<keyword evidence="2" id="KW-1185">Reference proteome</keyword>
<name>A0AAN8X4F6_HALRR</name>
<gene>
    <name evidence="1" type="ORF">SK128_001261</name>
</gene>
<dbReference type="Proteomes" id="UP001381693">
    <property type="component" value="Unassembled WGS sequence"/>
</dbReference>
<sequence length="138" mass="15883">MRSPHLLLPISPAEYGRHPQLHLVTTTSSFPLTFSPITLYCVVYYSHLNLYLLFLLICLQNVTIANQVSVILLPYTKSPLKSWQGKIKVQSHVTCLLMGKILINRYKFKAPRIYVTLKLLQKKYTGSDVAFERFINNV</sequence>
<dbReference type="EMBL" id="JAXCGZ010013819">
    <property type="protein sequence ID" value="KAK7071915.1"/>
    <property type="molecule type" value="Genomic_DNA"/>
</dbReference>
<dbReference type="AlphaFoldDB" id="A0AAN8X4F6"/>
<evidence type="ECO:0000313" key="2">
    <source>
        <dbReference type="Proteomes" id="UP001381693"/>
    </source>
</evidence>
<evidence type="ECO:0000313" key="1">
    <source>
        <dbReference type="EMBL" id="KAK7071915.1"/>
    </source>
</evidence>
<reference evidence="1 2" key="1">
    <citation type="submission" date="2023-11" db="EMBL/GenBank/DDBJ databases">
        <title>Halocaridina rubra genome assembly.</title>
        <authorList>
            <person name="Smith C."/>
        </authorList>
    </citation>
    <scope>NUCLEOTIDE SEQUENCE [LARGE SCALE GENOMIC DNA]</scope>
    <source>
        <strain evidence="1">EP-1</strain>
        <tissue evidence="1">Whole</tissue>
    </source>
</reference>
<comment type="caution">
    <text evidence="1">The sequence shown here is derived from an EMBL/GenBank/DDBJ whole genome shotgun (WGS) entry which is preliminary data.</text>
</comment>
<proteinExistence type="predicted"/>
<protein>
    <submittedName>
        <fullName evidence="1">Uncharacterized protein</fullName>
    </submittedName>
</protein>